<dbReference type="SUPFAM" id="SSF111369">
    <property type="entry name" value="HlyD-like secretion proteins"/>
    <property type="match status" value="1"/>
</dbReference>
<dbReference type="GO" id="GO:0022857">
    <property type="term" value="F:transmembrane transporter activity"/>
    <property type="evidence" value="ECO:0007669"/>
    <property type="project" value="InterPro"/>
</dbReference>
<dbReference type="Gene3D" id="2.40.30.170">
    <property type="match status" value="1"/>
</dbReference>
<evidence type="ECO:0000259" key="8">
    <source>
        <dbReference type="Pfam" id="PF25963"/>
    </source>
</evidence>
<dbReference type="Proteomes" id="UP000430120">
    <property type="component" value="Unassembled WGS sequence"/>
</dbReference>
<keyword evidence="4" id="KW-1133">Transmembrane helix</keyword>
<dbReference type="PANTHER" id="PTHR30367:SF12">
    <property type="entry name" value="P-HYDROXYBENZOIC ACID EFFLUX PUMP SUBUNIT AAEA"/>
    <property type="match status" value="1"/>
</dbReference>
<feature type="domain" description="p-hydroxybenzoic acid efflux pump subunit AaeA-like beta-barrel" evidence="8">
    <location>
        <begin position="205"/>
        <end position="302"/>
    </location>
</feature>
<dbReference type="EMBL" id="VZPB01000035">
    <property type="protein sequence ID" value="KAB0579927.1"/>
    <property type="molecule type" value="Genomic_DNA"/>
</dbReference>
<dbReference type="PANTHER" id="PTHR30367">
    <property type="entry name" value="P-HYDROXYBENZOIC ACID EFFLUX PUMP SUBUNIT AAEA-RELATED"/>
    <property type="match status" value="1"/>
</dbReference>
<gene>
    <name evidence="9" type="ORF">F7Q92_14310</name>
</gene>
<dbReference type="InterPro" id="IPR050393">
    <property type="entry name" value="MFP_Efflux_Pump"/>
</dbReference>
<dbReference type="Pfam" id="PF25876">
    <property type="entry name" value="HH_MFP_RND"/>
    <property type="match status" value="1"/>
</dbReference>
<dbReference type="InterPro" id="IPR006143">
    <property type="entry name" value="RND_pump_MFP"/>
</dbReference>
<comment type="similarity">
    <text evidence="2">Belongs to the membrane fusion protein (MFP) (TC 8.A.1) family.</text>
</comment>
<dbReference type="InterPro" id="IPR058625">
    <property type="entry name" value="MdtA-like_BSH"/>
</dbReference>
<protein>
    <submittedName>
        <fullName evidence="9">Efflux RND transporter periplasmic adaptor subunit</fullName>
    </submittedName>
</protein>
<evidence type="ECO:0000256" key="1">
    <source>
        <dbReference type="ARBA" id="ARBA00004167"/>
    </source>
</evidence>
<reference evidence="9 10" key="1">
    <citation type="submission" date="2019-09" db="EMBL/GenBank/DDBJ databases">
        <title>Draft genome sequences of 48 bacterial type strains from the CCUG.</title>
        <authorList>
            <person name="Tunovic T."/>
            <person name="Pineiro-Iglesias B."/>
            <person name="Unosson C."/>
            <person name="Inganas E."/>
            <person name="Ohlen M."/>
            <person name="Cardew S."/>
            <person name="Jensie-Markopoulos S."/>
            <person name="Salva-Serra F."/>
            <person name="Jaen-Luchoro D."/>
            <person name="Karlsson R."/>
            <person name="Svensson-Stadler L."/>
            <person name="Chun J."/>
            <person name="Moore E."/>
        </authorList>
    </citation>
    <scope>NUCLEOTIDE SEQUENCE [LARGE SCALE GENOMIC DNA]</scope>
    <source>
        <strain evidence="9 10">CCUG 30977</strain>
    </source>
</reference>
<evidence type="ECO:0000256" key="2">
    <source>
        <dbReference type="ARBA" id="ARBA00009477"/>
    </source>
</evidence>
<comment type="subcellular location">
    <subcellularLocation>
        <location evidence="1">Membrane</location>
        <topology evidence="1">Single-pass membrane protein</topology>
    </subcellularLocation>
</comment>
<proteinExistence type="inferred from homology"/>
<name>A0A643FA16_IDEDE</name>
<comment type="caution">
    <text evidence="9">The sequence shown here is derived from an EMBL/GenBank/DDBJ whole genome shotgun (WGS) entry which is preliminary data.</text>
</comment>
<dbReference type="AlphaFoldDB" id="A0A643FA16"/>
<feature type="domain" description="Multidrug resistance protein MdtA-like barrel-sandwich hybrid" evidence="7">
    <location>
        <begin position="62"/>
        <end position="201"/>
    </location>
</feature>
<accession>A0A643FA16</accession>
<sequence length="312" mass="33533">MTATTSLFTRLLAPGNAQRHLQQLLRPAITLLAVAAALWAGRALWDHYELSPWTRDGRVRVNVVQLAPDVAGLITQVPVHDNQAVKAGELLFAVDHARYALALREAEAALAARQATLAQARRERDRSSGLGALVSQEQQEQARTRVEEATLAVAQAQVAVESARLNLQRAEVRAPVDGTVTNLDIRVGAYAATGHPALSLVDSHSYYVEGYFEETKLPRIHLGEAVRVTPMGGGAPLRGTVESIAAAIADHDRATGADGLPAVNPNFNWVRLAQRVPVRVKLDTPWPAGTRLVAGQTVTVQVLEPGHAQAVE</sequence>
<dbReference type="Pfam" id="PF25917">
    <property type="entry name" value="BSH_RND"/>
    <property type="match status" value="1"/>
</dbReference>
<evidence type="ECO:0000313" key="10">
    <source>
        <dbReference type="Proteomes" id="UP000430120"/>
    </source>
</evidence>
<evidence type="ECO:0000256" key="3">
    <source>
        <dbReference type="ARBA" id="ARBA00022692"/>
    </source>
</evidence>
<evidence type="ECO:0000256" key="5">
    <source>
        <dbReference type="ARBA" id="ARBA00023136"/>
    </source>
</evidence>
<feature type="domain" description="Multidrug resistance protein MdtA-like alpha-helical hairpin" evidence="6">
    <location>
        <begin position="103"/>
        <end position="168"/>
    </location>
</feature>
<evidence type="ECO:0000256" key="4">
    <source>
        <dbReference type="ARBA" id="ARBA00022989"/>
    </source>
</evidence>
<dbReference type="RefSeq" id="WP_151124803.1">
    <property type="nucleotide sequence ID" value="NZ_CP088081.1"/>
</dbReference>
<dbReference type="OrthoDB" id="9811754at2"/>
<dbReference type="InterPro" id="IPR058624">
    <property type="entry name" value="MdtA-like_HH"/>
</dbReference>
<evidence type="ECO:0000313" key="9">
    <source>
        <dbReference type="EMBL" id="KAB0579927.1"/>
    </source>
</evidence>
<evidence type="ECO:0000259" key="6">
    <source>
        <dbReference type="Pfam" id="PF25876"/>
    </source>
</evidence>
<keyword evidence="5" id="KW-0472">Membrane</keyword>
<keyword evidence="10" id="KW-1185">Reference proteome</keyword>
<keyword evidence="3" id="KW-0812">Transmembrane</keyword>
<dbReference type="GO" id="GO:0016020">
    <property type="term" value="C:membrane"/>
    <property type="evidence" value="ECO:0007669"/>
    <property type="project" value="InterPro"/>
</dbReference>
<dbReference type="Gene3D" id="2.40.50.100">
    <property type="match status" value="1"/>
</dbReference>
<dbReference type="Gene3D" id="1.10.287.470">
    <property type="entry name" value="Helix hairpin bin"/>
    <property type="match status" value="1"/>
</dbReference>
<dbReference type="Pfam" id="PF25963">
    <property type="entry name" value="Beta-barrel_AAEA"/>
    <property type="match status" value="1"/>
</dbReference>
<dbReference type="InterPro" id="IPR058634">
    <property type="entry name" value="AaeA-lik-b-barrel"/>
</dbReference>
<evidence type="ECO:0000259" key="7">
    <source>
        <dbReference type="Pfam" id="PF25917"/>
    </source>
</evidence>
<dbReference type="NCBIfam" id="TIGR01730">
    <property type="entry name" value="RND_mfp"/>
    <property type="match status" value="1"/>
</dbReference>
<organism evidence="9 10">
    <name type="scientific">Ideonella dechloratans</name>
    <dbReference type="NCBI Taxonomy" id="36863"/>
    <lineage>
        <taxon>Bacteria</taxon>
        <taxon>Pseudomonadati</taxon>
        <taxon>Pseudomonadota</taxon>
        <taxon>Betaproteobacteria</taxon>
        <taxon>Burkholderiales</taxon>
        <taxon>Sphaerotilaceae</taxon>
        <taxon>Ideonella</taxon>
    </lineage>
</organism>